<keyword evidence="2" id="KW-1185">Reference proteome</keyword>
<comment type="caution">
    <text evidence="1">The sequence shown here is derived from an EMBL/GenBank/DDBJ whole genome shotgun (WGS) entry which is preliminary data.</text>
</comment>
<gene>
    <name evidence="1" type="ORF">ACFQ0S_11680</name>
</gene>
<accession>A0ABW3J3Y1</accession>
<dbReference type="RefSeq" id="WP_379753067.1">
    <property type="nucleotide sequence ID" value="NZ_JBHSYB010000005.1"/>
</dbReference>
<evidence type="ECO:0000313" key="1">
    <source>
        <dbReference type="EMBL" id="MFD0985133.1"/>
    </source>
</evidence>
<sequence length="216" mass="22463">METPLQTKIVNALFTILKTKLFTVEQMITGFFNSKNELSLIPINDVGFSKINLKEKPLNNSFSMAVVLLSLFFVGNAFGQAITTATGGLAISADTFGSGTFTSLTGPIYSEGSSGNVGIGTIIINAPTGFIFDTGGTAPTVRMNRISGVGADNRNINDAASGTSIAITSRTTTQITFTVTAASSNGVTCSLTWQNIRVRPTAGSPLASGNMTKTGT</sequence>
<evidence type="ECO:0000313" key="2">
    <source>
        <dbReference type="Proteomes" id="UP001597051"/>
    </source>
</evidence>
<dbReference type="Proteomes" id="UP001597051">
    <property type="component" value="Unassembled WGS sequence"/>
</dbReference>
<name>A0ABW3J3Y1_9FLAO</name>
<proteinExistence type="predicted"/>
<organism evidence="1 2">
    <name type="scientific">Flavobacterium myungsuense</name>
    <dbReference type="NCBI Taxonomy" id="651823"/>
    <lineage>
        <taxon>Bacteria</taxon>
        <taxon>Pseudomonadati</taxon>
        <taxon>Bacteroidota</taxon>
        <taxon>Flavobacteriia</taxon>
        <taxon>Flavobacteriales</taxon>
        <taxon>Flavobacteriaceae</taxon>
        <taxon>Flavobacterium</taxon>
    </lineage>
</organism>
<dbReference type="EMBL" id="JBHTIZ010000042">
    <property type="protein sequence ID" value="MFD0985133.1"/>
    <property type="molecule type" value="Genomic_DNA"/>
</dbReference>
<protein>
    <submittedName>
        <fullName evidence="1">Uncharacterized protein</fullName>
    </submittedName>
</protein>
<reference evidence="2" key="1">
    <citation type="journal article" date="2019" name="Int. J. Syst. Evol. Microbiol.">
        <title>The Global Catalogue of Microorganisms (GCM) 10K type strain sequencing project: providing services to taxonomists for standard genome sequencing and annotation.</title>
        <authorList>
            <consortium name="The Broad Institute Genomics Platform"/>
            <consortium name="The Broad Institute Genome Sequencing Center for Infectious Disease"/>
            <person name="Wu L."/>
            <person name="Ma J."/>
        </authorList>
    </citation>
    <scope>NUCLEOTIDE SEQUENCE [LARGE SCALE GENOMIC DNA]</scope>
    <source>
        <strain evidence="2">CECT 7649</strain>
    </source>
</reference>